<dbReference type="SUPFAM" id="SSF103473">
    <property type="entry name" value="MFS general substrate transporter"/>
    <property type="match status" value="1"/>
</dbReference>
<dbReference type="Pfam" id="PF07690">
    <property type="entry name" value="MFS_1"/>
    <property type="match status" value="1"/>
</dbReference>
<feature type="transmembrane region" description="Helical" evidence="7">
    <location>
        <begin position="270"/>
        <end position="292"/>
    </location>
</feature>
<dbReference type="PANTHER" id="PTHR42718:SF46">
    <property type="entry name" value="BLR6921 PROTEIN"/>
    <property type="match status" value="1"/>
</dbReference>
<evidence type="ECO:0000256" key="5">
    <source>
        <dbReference type="ARBA" id="ARBA00022989"/>
    </source>
</evidence>
<comment type="subcellular location">
    <subcellularLocation>
        <location evidence="1">Cell membrane</location>
        <topology evidence="1">Multi-pass membrane protein</topology>
    </subcellularLocation>
</comment>
<evidence type="ECO:0000256" key="4">
    <source>
        <dbReference type="ARBA" id="ARBA00022692"/>
    </source>
</evidence>
<feature type="transmembrane region" description="Helical" evidence="7">
    <location>
        <begin position="243"/>
        <end position="264"/>
    </location>
</feature>
<keyword evidence="2" id="KW-0813">Transport</keyword>
<dbReference type="Gene3D" id="1.20.1250.20">
    <property type="entry name" value="MFS general substrate transporter like domains"/>
    <property type="match status" value="1"/>
</dbReference>
<dbReference type="Proteomes" id="UP000543030">
    <property type="component" value="Unassembled WGS sequence"/>
</dbReference>
<evidence type="ECO:0000256" key="7">
    <source>
        <dbReference type="SAM" id="Phobius"/>
    </source>
</evidence>
<feature type="transmembrane region" description="Helical" evidence="7">
    <location>
        <begin position="304"/>
        <end position="328"/>
    </location>
</feature>
<accession>A0A840RM32</accession>
<feature type="transmembrane region" description="Helical" evidence="7">
    <location>
        <begin position="204"/>
        <end position="222"/>
    </location>
</feature>
<feature type="domain" description="Major facilitator superfamily (MFS) profile" evidence="8">
    <location>
        <begin position="1"/>
        <end position="438"/>
    </location>
</feature>
<protein>
    <submittedName>
        <fullName evidence="9">EmrB/QacA subfamily drug resistance transporter</fullName>
    </submittedName>
</protein>
<evidence type="ECO:0000256" key="6">
    <source>
        <dbReference type="ARBA" id="ARBA00023136"/>
    </source>
</evidence>
<dbReference type="Gene3D" id="1.20.1720.10">
    <property type="entry name" value="Multidrug resistance protein D"/>
    <property type="match status" value="1"/>
</dbReference>
<keyword evidence="4 7" id="KW-0812">Transmembrane</keyword>
<keyword evidence="6 7" id="KW-0472">Membrane</keyword>
<feature type="transmembrane region" description="Helical" evidence="7">
    <location>
        <begin position="412"/>
        <end position="431"/>
    </location>
</feature>
<proteinExistence type="predicted"/>
<name>A0A840RM32_9NEIS</name>
<organism evidence="9 10">
    <name type="scientific">Silvimonas terrae</name>
    <dbReference type="NCBI Taxonomy" id="300266"/>
    <lineage>
        <taxon>Bacteria</taxon>
        <taxon>Pseudomonadati</taxon>
        <taxon>Pseudomonadota</taxon>
        <taxon>Betaproteobacteria</taxon>
        <taxon>Neisseriales</taxon>
        <taxon>Chitinibacteraceae</taxon>
        <taxon>Silvimonas</taxon>
    </lineage>
</organism>
<feature type="transmembrane region" description="Helical" evidence="7">
    <location>
        <begin position="177"/>
        <end position="198"/>
    </location>
</feature>
<dbReference type="InterPro" id="IPR036259">
    <property type="entry name" value="MFS_trans_sf"/>
</dbReference>
<comment type="caution">
    <text evidence="9">The sequence shown here is derived from an EMBL/GenBank/DDBJ whole genome shotgun (WGS) entry which is preliminary data.</text>
</comment>
<evidence type="ECO:0000313" key="10">
    <source>
        <dbReference type="Proteomes" id="UP000543030"/>
    </source>
</evidence>
<reference evidence="9 10" key="1">
    <citation type="submission" date="2020-08" db="EMBL/GenBank/DDBJ databases">
        <title>Genomic Encyclopedia of Type Strains, Phase IV (KMG-IV): sequencing the most valuable type-strain genomes for metagenomic binning, comparative biology and taxonomic classification.</title>
        <authorList>
            <person name="Goeker M."/>
        </authorList>
    </citation>
    <scope>NUCLEOTIDE SEQUENCE [LARGE SCALE GENOMIC DNA]</scope>
    <source>
        <strain evidence="9 10">DSM 18233</strain>
    </source>
</reference>
<feature type="transmembrane region" description="Helical" evidence="7">
    <location>
        <begin position="112"/>
        <end position="130"/>
    </location>
</feature>
<dbReference type="GO" id="GO:0022857">
    <property type="term" value="F:transmembrane transporter activity"/>
    <property type="evidence" value="ECO:0007669"/>
    <property type="project" value="InterPro"/>
</dbReference>
<feature type="transmembrane region" description="Helical" evidence="7">
    <location>
        <begin position="61"/>
        <end position="80"/>
    </location>
</feature>
<dbReference type="PROSITE" id="PS50850">
    <property type="entry name" value="MFS"/>
    <property type="match status" value="1"/>
</dbReference>
<evidence type="ECO:0000313" key="9">
    <source>
        <dbReference type="EMBL" id="MBB5193674.1"/>
    </source>
</evidence>
<feature type="transmembrane region" description="Helical" evidence="7">
    <location>
        <begin position="381"/>
        <end position="400"/>
    </location>
</feature>
<gene>
    <name evidence="9" type="ORF">HNQ50_004434</name>
</gene>
<evidence type="ECO:0000259" key="8">
    <source>
        <dbReference type="PROSITE" id="PS50850"/>
    </source>
</evidence>
<evidence type="ECO:0000256" key="2">
    <source>
        <dbReference type="ARBA" id="ARBA00022448"/>
    </source>
</evidence>
<feature type="transmembrane region" description="Helical" evidence="7">
    <location>
        <begin position="142"/>
        <end position="165"/>
    </location>
</feature>
<dbReference type="InterPro" id="IPR011701">
    <property type="entry name" value="MFS"/>
</dbReference>
<keyword evidence="3" id="KW-1003">Cell membrane</keyword>
<keyword evidence="5 7" id="KW-1133">Transmembrane helix</keyword>
<dbReference type="InterPro" id="IPR020846">
    <property type="entry name" value="MFS_dom"/>
</dbReference>
<dbReference type="EMBL" id="JACHHN010000013">
    <property type="protein sequence ID" value="MBB5193674.1"/>
    <property type="molecule type" value="Genomic_DNA"/>
</dbReference>
<keyword evidence="10" id="KW-1185">Reference proteome</keyword>
<dbReference type="AlphaFoldDB" id="A0A840RM32"/>
<evidence type="ECO:0000256" key="3">
    <source>
        <dbReference type="ARBA" id="ARBA00022475"/>
    </source>
</evidence>
<evidence type="ECO:0000256" key="1">
    <source>
        <dbReference type="ARBA" id="ARBA00004651"/>
    </source>
</evidence>
<feature type="transmembrane region" description="Helical" evidence="7">
    <location>
        <begin position="25"/>
        <end position="49"/>
    </location>
</feature>
<sequence length="447" mass="47073">MELLDSTVMTTALPQMAQSFGTAPVHLSIGVSAYLLALAVFIPISGWLADRFGPRQVFGGAILLFTLASVLCSLSTSLWFFTFARVLQGLGGAMMVPVGRMVVLRATPKDKLVTAIATLTWPALGAPVLGPPLGALITTHWGWHWIFLLNVPFGLLGFVLTLRLVDGAPGGRRGFDTVGFILSGVGCSALMYACNLAAQTPFMASAVLLWGLGGVGALWLAVRHLRRTPHPLVDLDALRIPTFAVAMRGGLLFRMAINSAPFLLPLLFQLGFGYSATTSGTLLLALFAGNLLMKPATTPLMKAWGFRTVLLVNGVMVALGFVLCMALRPDTPYLVTMAVLFFTGLSRSMQFTGFSTFSFCDIPPERMSGASTLSSILTQMSAGLGVALGAVMLRAASVWFPAAGHGVSVTAFRLAFLGMALISAAGLLDLLPLPRNAGAAVSGHQAA</sequence>
<dbReference type="GO" id="GO:0005886">
    <property type="term" value="C:plasma membrane"/>
    <property type="evidence" value="ECO:0007669"/>
    <property type="project" value="UniProtKB-SubCell"/>
</dbReference>
<feature type="transmembrane region" description="Helical" evidence="7">
    <location>
        <begin position="86"/>
        <end position="103"/>
    </location>
</feature>
<dbReference type="PANTHER" id="PTHR42718">
    <property type="entry name" value="MAJOR FACILITATOR SUPERFAMILY MULTIDRUG TRANSPORTER MFSC"/>
    <property type="match status" value="1"/>
</dbReference>